<feature type="domain" description="Thioredoxin" evidence="3">
    <location>
        <begin position="17"/>
        <end position="161"/>
    </location>
</feature>
<reference evidence="4 5" key="1">
    <citation type="journal article" date="2015" name="Int. J. Syst. Evol. Microbiol.">
        <title>Winogradskyella litoriviva sp. nov., isolated from coastal seawater.</title>
        <authorList>
            <person name="Nedashkovskaya O.I."/>
            <person name="Kukhlevskiy A.D."/>
            <person name="Zhukova N.V."/>
            <person name="Kim S.J."/>
            <person name="Rhee S.K."/>
            <person name="Mikhailov V.V."/>
        </authorList>
    </citation>
    <scope>NUCLEOTIDE SEQUENCE [LARGE SCALE GENOMIC DNA]</scope>
    <source>
        <strain evidence="4 5">KMM6491</strain>
    </source>
</reference>
<dbReference type="InterPro" id="IPR050553">
    <property type="entry name" value="Thioredoxin_ResA/DsbE_sf"/>
</dbReference>
<keyword evidence="5" id="KW-1185">Reference proteome</keyword>
<keyword evidence="1" id="KW-0676">Redox-active center</keyword>
<protein>
    <submittedName>
        <fullName evidence="4">TlpA family protein disulfide reductase</fullName>
    </submittedName>
</protein>
<dbReference type="PROSITE" id="PS51352">
    <property type="entry name" value="THIOREDOXIN_2"/>
    <property type="match status" value="1"/>
</dbReference>
<dbReference type="RefSeq" id="WP_173300828.1">
    <property type="nucleotide sequence ID" value="NZ_JABRWQ010000003.1"/>
</dbReference>
<dbReference type="InterPro" id="IPR036249">
    <property type="entry name" value="Thioredoxin-like_sf"/>
</dbReference>
<feature type="chain" id="PRO_5045775494" evidence="2">
    <location>
        <begin position="20"/>
        <end position="162"/>
    </location>
</feature>
<dbReference type="Pfam" id="PF00578">
    <property type="entry name" value="AhpC-TSA"/>
    <property type="match status" value="1"/>
</dbReference>
<dbReference type="PANTHER" id="PTHR42852:SF17">
    <property type="entry name" value="THIOREDOXIN-LIKE PROTEIN HI_1115"/>
    <property type="match status" value="1"/>
</dbReference>
<dbReference type="SUPFAM" id="SSF52833">
    <property type="entry name" value="Thioredoxin-like"/>
    <property type="match status" value="1"/>
</dbReference>
<dbReference type="Proteomes" id="UP000805085">
    <property type="component" value="Unassembled WGS sequence"/>
</dbReference>
<feature type="signal peptide" evidence="2">
    <location>
        <begin position="1"/>
        <end position="19"/>
    </location>
</feature>
<evidence type="ECO:0000256" key="1">
    <source>
        <dbReference type="ARBA" id="ARBA00023284"/>
    </source>
</evidence>
<evidence type="ECO:0000259" key="3">
    <source>
        <dbReference type="PROSITE" id="PS51352"/>
    </source>
</evidence>
<dbReference type="InterPro" id="IPR013766">
    <property type="entry name" value="Thioredoxin_domain"/>
</dbReference>
<evidence type="ECO:0000313" key="4">
    <source>
        <dbReference type="EMBL" id="NRD23196.1"/>
    </source>
</evidence>
<evidence type="ECO:0000313" key="5">
    <source>
        <dbReference type="Proteomes" id="UP000805085"/>
    </source>
</evidence>
<dbReference type="PROSITE" id="PS00194">
    <property type="entry name" value="THIOREDOXIN_1"/>
    <property type="match status" value="1"/>
</dbReference>
<proteinExistence type="predicted"/>
<gene>
    <name evidence="4" type="ORF">HNV10_08085</name>
</gene>
<dbReference type="InterPro" id="IPR017937">
    <property type="entry name" value="Thioredoxin_CS"/>
</dbReference>
<evidence type="ECO:0000256" key="2">
    <source>
        <dbReference type="SAM" id="SignalP"/>
    </source>
</evidence>
<dbReference type="CDD" id="cd02966">
    <property type="entry name" value="TlpA_like_family"/>
    <property type="match status" value="1"/>
</dbReference>
<accession>A0ABX2E5C3</accession>
<organism evidence="4 5">
    <name type="scientific">Winogradskyella litoriviva</name>
    <dbReference type="NCBI Taxonomy" id="1220182"/>
    <lineage>
        <taxon>Bacteria</taxon>
        <taxon>Pseudomonadati</taxon>
        <taxon>Bacteroidota</taxon>
        <taxon>Flavobacteriia</taxon>
        <taxon>Flavobacteriales</taxon>
        <taxon>Flavobacteriaceae</taxon>
        <taxon>Winogradskyella</taxon>
    </lineage>
</organism>
<dbReference type="EMBL" id="JABRWQ010000003">
    <property type="protein sequence ID" value="NRD23196.1"/>
    <property type="molecule type" value="Genomic_DNA"/>
</dbReference>
<sequence>MKKLILIFCLSLFSFAVTAQNDLPNVDVTSIDGKTVNLQEATNDSGITIVSLWATWCVPCLKELDAINDVYEEWQEETNVELLAVSVDDSRTVKRVKSLVNGKDWDYTVLLDSNNDLKRALNASSIPLTILVKDNKIVYEHSGYSPGAEFELYEKIKELSKD</sequence>
<keyword evidence="2" id="KW-0732">Signal</keyword>
<comment type="caution">
    <text evidence="4">The sequence shown here is derived from an EMBL/GenBank/DDBJ whole genome shotgun (WGS) entry which is preliminary data.</text>
</comment>
<dbReference type="InterPro" id="IPR000866">
    <property type="entry name" value="AhpC/TSA"/>
</dbReference>
<name>A0ABX2E5C3_9FLAO</name>
<dbReference type="Gene3D" id="3.40.30.10">
    <property type="entry name" value="Glutaredoxin"/>
    <property type="match status" value="1"/>
</dbReference>
<dbReference type="PANTHER" id="PTHR42852">
    <property type="entry name" value="THIOL:DISULFIDE INTERCHANGE PROTEIN DSBE"/>
    <property type="match status" value="1"/>
</dbReference>